<evidence type="ECO:0000256" key="1">
    <source>
        <dbReference type="ARBA" id="ARBA00008061"/>
    </source>
</evidence>
<dbReference type="InterPro" id="IPR004193">
    <property type="entry name" value="Glyco_hydro_13_N"/>
</dbReference>
<dbReference type="EMBL" id="PKMF04000173">
    <property type="protein sequence ID" value="KAK7845230.1"/>
    <property type="molecule type" value="Genomic_DNA"/>
</dbReference>
<comment type="caution">
    <text evidence="3">The sequence shown here is derived from an EMBL/GenBank/DDBJ whole genome shotgun (WGS) entry which is preliminary data.</text>
</comment>
<evidence type="ECO:0000313" key="3">
    <source>
        <dbReference type="EMBL" id="KAK7845230.1"/>
    </source>
</evidence>
<dbReference type="InterPro" id="IPR013783">
    <property type="entry name" value="Ig-like_fold"/>
</dbReference>
<dbReference type="InterPro" id="IPR044505">
    <property type="entry name" value="GlgX_Isoamylase_N_E_set"/>
</dbReference>
<dbReference type="PANTHER" id="PTHR43002">
    <property type="entry name" value="GLYCOGEN DEBRANCHING ENZYME"/>
    <property type="match status" value="1"/>
</dbReference>
<name>A0AAW0L1Y3_QUESU</name>
<dbReference type="Gene3D" id="2.60.40.10">
    <property type="entry name" value="Immunoglobulins"/>
    <property type="match status" value="1"/>
</dbReference>
<protein>
    <submittedName>
        <fullName evidence="3">Isoamylase 1</fullName>
    </submittedName>
</protein>
<evidence type="ECO:0000259" key="2">
    <source>
        <dbReference type="Pfam" id="PF02922"/>
    </source>
</evidence>
<sequence length="194" mass="20653">MPMPLSPSHSHSHSLSLSFNPNGANSSMCFTLTIITTNTLPNQKRSGPSRLKIVNARRESGGGIGVGGGAEVDTAVAGSLTTFGATACDGGVNFAIFFANAVSATLCFISLFDLHDNKVTEQISLDPLTNKIGDVWHVFLTGDFKDMLYGYKFDGKFIPDEGLYYDSSRILLDPYAKAIISRGEFGTLGADGNC</sequence>
<dbReference type="Proteomes" id="UP000237347">
    <property type="component" value="Unassembled WGS sequence"/>
</dbReference>
<dbReference type="InterPro" id="IPR014756">
    <property type="entry name" value="Ig_E-set"/>
</dbReference>
<accession>A0AAW0L1Y3</accession>
<evidence type="ECO:0000313" key="4">
    <source>
        <dbReference type="Proteomes" id="UP000237347"/>
    </source>
</evidence>
<dbReference type="Pfam" id="PF02922">
    <property type="entry name" value="CBM_48"/>
    <property type="match status" value="1"/>
</dbReference>
<keyword evidence="4" id="KW-1185">Reference proteome</keyword>
<dbReference type="CDD" id="cd02856">
    <property type="entry name" value="E_set_GDE_Isoamylase_N"/>
    <property type="match status" value="1"/>
</dbReference>
<dbReference type="GO" id="GO:0005975">
    <property type="term" value="P:carbohydrate metabolic process"/>
    <property type="evidence" value="ECO:0007669"/>
    <property type="project" value="InterPro"/>
</dbReference>
<proteinExistence type="inferred from homology"/>
<dbReference type="SUPFAM" id="SSF81296">
    <property type="entry name" value="E set domains"/>
    <property type="match status" value="1"/>
</dbReference>
<organism evidence="3 4">
    <name type="scientific">Quercus suber</name>
    <name type="common">Cork oak</name>
    <dbReference type="NCBI Taxonomy" id="58331"/>
    <lineage>
        <taxon>Eukaryota</taxon>
        <taxon>Viridiplantae</taxon>
        <taxon>Streptophyta</taxon>
        <taxon>Embryophyta</taxon>
        <taxon>Tracheophyta</taxon>
        <taxon>Spermatophyta</taxon>
        <taxon>Magnoliopsida</taxon>
        <taxon>eudicotyledons</taxon>
        <taxon>Gunneridae</taxon>
        <taxon>Pentapetalae</taxon>
        <taxon>rosids</taxon>
        <taxon>fabids</taxon>
        <taxon>Fagales</taxon>
        <taxon>Fagaceae</taxon>
        <taxon>Quercus</taxon>
    </lineage>
</organism>
<dbReference type="AlphaFoldDB" id="A0AAW0L1Y3"/>
<dbReference type="GO" id="GO:0004553">
    <property type="term" value="F:hydrolase activity, hydrolyzing O-glycosyl compounds"/>
    <property type="evidence" value="ECO:0007669"/>
    <property type="project" value="InterPro"/>
</dbReference>
<feature type="domain" description="Glycoside hydrolase family 13 N-terminal" evidence="2">
    <location>
        <begin position="83"/>
        <end position="176"/>
    </location>
</feature>
<reference evidence="3 4" key="1">
    <citation type="journal article" date="2018" name="Sci. Data">
        <title>The draft genome sequence of cork oak.</title>
        <authorList>
            <person name="Ramos A.M."/>
            <person name="Usie A."/>
            <person name="Barbosa P."/>
            <person name="Barros P.M."/>
            <person name="Capote T."/>
            <person name="Chaves I."/>
            <person name="Simoes F."/>
            <person name="Abreu I."/>
            <person name="Carrasquinho I."/>
            <person name="Faro C."/>
            <person name="Guimaraes J.B."/>
            <person name="Mendonca D."/>
            <person name="Nobrega F."/>
            <person name="Rodrigues L."/>
            <person name="Saibo N.J.M."/>
            <person name="Varela M.C."/>
            <person name="Egas C."/>
            <person name="Matos J."/>
            <person name="Miguel C.M."/>
            <person name="Oliveira M.M."/>
            <person name="Ricardo C.P."/>
            <person name="Goncalves S."/>
        </authorList>
    </citation>
    <scope>NUCLEOTIDE SEQUENCE [LARGE SCALE GENOMIC DNA]</scope>
    <source>
        <strain evidence="4">cv. HL8</strain>
    </source>
</reference>
<gene>
    <name evidence="3" type="primary">ISA1_6</name>
    <name evidence="3" type="ORF">CFP56_009882</name>
</gene>
<comment type="similarity">
    <text evidence="1">Belongs to the glycosyl hydrolase 13 family.</text>
</comment>